<proteinExistence type="predicted"/>
<evidence type="ECO:0000313" key="1">
    <source>
        <dbReference type="EMBL" id="CAI8013979.1"/>
    </source>
</evidence>
<accession>A0AA35RM04</accession>
<feature type="non-terminal residue" evidence="1">
    <location>
        <position position="79"/>
    </location>
</feature>
<dbReference type="EMBL" id="CASHTH010001319">
    <property type="protein sequence ID" value="CAI8013979.1"/>
    <property type="molecule type" value="Genomic_DNA"/>
</dbReference>
<dbReference type="Proteomes" id="UP001174909">
    <property type="component" value="Unassembled WGS sequence"/>
</dbReference>
<evidence type="ECO:0000313" key="2">
    <source>
        <dbReference type="Proteomes" id="UP001174909"/>
    </source>
</evidence>
<name>A0AA35RM04_GEOBA</name>
<gene>
    <name evidence="1" type="ORF">GBAR_LOCUS8792</name>
</gene>
<protein>
    <submittedName>
        <fullName evidence="1">Uncharacterized protein</fullName>
    </submittedName>
</protein>
<dbReference type="AlphaFoldDB" id="A0AA35RM04"/>
<reference evidence="1" key="1">
    <citation type="submission" date="2023-03" db="EMBL/GenBank/DDBJ databases">
        <authorList>
            <person name="Steffen K."/>
            <person name="Cardenas P."/>
        </authorList>
    </citation>
    <scope>NUCLEOTIDE SEQUENCE</scope>
</reference>
<sequence>MRTEYQISGSTPVTSRENGALHEMVTELALLVALNSPTADTNTLNGQCGIVTLHKGATKYHRQTLNSSSIVLGSGWDGQ</sequence>
<organism evidence="1 2">
    <name type="scientific">Geodia barretti</name>
    <name type="common">Barrett's horny sponge</name>
    <dbReference type="NCBI Taxonomy" id="519541"/>
    <lineage>
        <taxon>Eukaryota</taxon>
        <taxon>Metazoa</taxon>
        <taxon>Porifera</taxon>
        <taxon>Demospongiae</taxon>
        <taxon>Heteroscleromorpha</taxon>
        <taxon>Tetractinellida</taxon>
        <taxon>Astrophorina</taxon>
        <taxon>Geodiidae</taxon>
        <taxon>Geodia</taxon>
    </lineage>
</organism>
<comment type="caution">
    <text evidence="1">The sequence shown here is derived from an EMBL/GenBank/DDBJ whole genome shotgun (WGS) entry which is preliminary data.</text>
</comment>
<keyword evidence="2" id="KW-1185">Reference proteome</keyword>